<dbReference type="InterPro" id="IPR029058">
    <property type="entry name" value="AB_hydrolase_fold"/>
</dbReference>
<gene>
    <name evidence="2" type="ORF">MiSe_56060</name>
</gene>
<proteinExistence type="predicted"/>
<keyword evidence="3" id="KW-1185">Reference proteome</keyword>
<evidence type="ECO:0000313" key="2">
    <source>
        <dbReference type="EMBL" id="GET40794.1"/>
    </source>
</evidence>
<reference evidence="2" key="1">
    <citation type="submission" date="2019-10" db="EMBL/GenBank/DDBJ databases">
        <title>Draft genome sequece of Microseira wollei NIES-4236.</title>
        <authorList>
            <person name="Yamaguchi H."/>
            <person name="Suzuki S."/>
            <person name="Kawachi M."/>
        </authorList>
    </citation>
    <scope>NUCLEOTIDE SEQUENCE</scope>
    <source>
        <strain evidence="2">NIES-4236</strain>
    </source>
</reference>
<dbReference type="AlphaFoldDB" id="A0AAV3WK33"/>
<dbReference type="InterPro" id="IPR050266">
    <property type="entry name" value="AB_hydrolase_sf"/>
</dbReference>
<dbReference type="Gene3D" id="3.40.50.1820">
    <property type="entry name" value="alpha/beta hydrolase"/>
    <property type="match status" value="1"/>
</dbReference>
<dbReference type="PANTHER" id="PTHR43798">
    <property type="entry name" value="MONOACYLGLYCEROL LIPASE"/>
    <property type="match status" value="1"/>
</dbReference>
<sequence length="266" mass="29420">MKGDFIEKQVAWEDCSISYFQGGKASIASPILFLHGWSVAVEPYQDSLNSLAQRYQVIAPYLPGFGKSKAPDCVQDYSDYAEVMIDFINILKLPKVHVIGHSIAGAIALALAALKPSLVRSITIVDSTGIPLGSPPEVLLRRAIEMPAQMGQMKIDPVLEMFKSLLYNSLFNPDKVIQTAWVAIEKDIRLILPKIESPCLVLWGANDLLTPLTFAQEFSQGIKGAKLLVVDGVYHEWLLFFPEKFTAIVSDFIDEIERDSVSNSSC</sequence>
<dbReference type="InterPro" id="IPR000073">
    <property type="entry name" value="AB_hydrolase_1"/>
</dbReference>
<evidence type="ECO:0000259" key="1">
    <source>
        <dbReference type="Pfam" id="PF00561"/>
    </source>
</evidence>
<organism evidence="2 3">
    <name type="scientific">Microseira wollei NIES-4236</name>
    <dbReference type="NCBI Taxonomy" id="2530354"/>
    <lineage>
        <taxon>Bacteria</taxon>
        <taxon>Bacillati</taxon>
        <taxon>Cyanobacteriota</taxon>
        <taxon>Cyanophyceae</taxon>
        <taxon>Oscillatoriophycideae</taxon>
        <taxon>Aerosakkonematales</taxon>
        <taxon>Aerosakkonemataceae</taxon>
        <taxon>Microseira</taxon>
    </lineage>
</organism>
<dbReference type="SUPFAM" id="SSF53474">
    <property type="entry name" value="alpha/beta-Hydrolases"/>
    <property type="match status" value="1"/>
</dbReference>
<dbReference type="RefSeq" id="WP_226586909.1">
    <property type="nucleotide sequence ID" value="NZ_BLAY01000100.1"/>
</dbReference>
<feature type="domain" description="AB hydrolase-1" evidence="1">
    <location>
        <begin position="30"/>
        <end position="132"/>
    </location>
</feature>
<name>A0AAV3WK33_9CYAN</name>
<protein>
    <submittedName>
        <fullName evidence="2">Hydrolase, alpha/beta fold family protein</fullName>
    </submittedName>
</protein>
<dbReference type="GO" id="GO:0016020">
    <property type="term" value="C:membrane"/>
    <property type="evidence" value="ECO:0007669"/>
    <property type="project" value="TreeGrafter"/>
</dbReference>
<accession>A0AAV3WK33</accession>
<dbReference type="PANTHER" id="PTHR43798:SF33">
    <property type="entry name" value="HYDROLASE, PUTATIVE (AFU_ORTHOLOGUE AFUA_2G14860)-RELATED"/>
    <property type="match status" value="1"/>
</dbReference>
<dbReference type="PRINTS" id="PR00111">
    <property type="entry name" value="ABHYDROLASE"/>
</dbReference>
<dbReference type="Pfam" id="PF00561">
    <property type="entry name" value="Abhydrolase_1"/>
    <property type="match status" value="1"/>
</dbReference>
<comment type="caution">
    <text evidence="2">The sequence shown here is derived from an EMBL/GenBank/DDBJ whole genome shotgun (WGS) entry which is preliminary data.</text>
</comment>
<keyword evidence="2" id="KW-0378">Hydrolase</keyword>
<dbReference type="Proteomes" id="UP001050975">
    <property type="component" value="Unassembled WGS sequence"/>
</dbReference>
<dbReference type="GO" id="GO:0016787">
    <property type="term" value="F:hydrolase activity"/>
    <property type="evidence" value="ECO:0007669"/>
    <property type="project" value="UniProtKB-KW"/>
</dbReference>
<evidence type="ECO:0000313" key="3">
    <source>
        <dbReference type="Proteomes" id="UP001050975"/>
    </source>
</evidence>
<dbReference type="EMBL" id="BLAY01000100">
    <property type="protein sequence ID" value="GET40794.1"/>
    <property type="molecule type" value="Genomic_DNA"/>
</dbReference>